<dbReference type="Proteomes" id="UP001642360">
    <property type="component" value="Unassembled WGS sequence"/>
</dbReference>
<accession>A0ABC8R4L0</accession>
<proteinExistence type="predicted"/>
<reference evidence="1 2" key="1">
    <citation type="submission" date="2024-02" db="EMBL/GenBank/DDBJ databases">
        <authorList>
            <person name="Vignale AGUSTIN F."/>
            <person name="Sosa J E."/>
            <person name="Modenutti C."/>
        </authorList>
    </citation>
    <scope>NUCLEOTIDE SEQUENCE [LARGE SCALE GENOMIC DNA]</scope>
</reference>
<protein>
    <submittedName>
        <fullName evidence="1">Uncharacterized protein</fullName>
    </submittedName>
</protein>
<evidence type="ECO:0000313" key="2">
    <source>
        <dbReference type="Proteomes" id="UP001642360"/>
    </source>
</evidence>
<dbReference type="AlphaFoldDB" id="A0ABC8R4L0"/>
<evidence type="ECO:0000313" key="1">
    <source>
        <dbReference type="EMBL" id="CAK9138495.1"/>
    </source>
</evidence>
<sequence>MELNNAVHTAILTLKDGKADILHVIAIRSNGVVSNFFAFHQSTDTSGNQRKSRITYWKLSSLSFSEGIGKTKTYRIQFALISSLIKCSVS</sequence>
<comment type="caution">
    <text evidence="1">The sequence shown here is derived from an EMBL/GenBank/DDBJ whole genome shotgun (WGS) entry which is preliminary data.</text>
</comment>
<keyword evidence="2" id="KW-1185">Reference proteome</keyword>
<dbReference type="EMBL" id="CAUOFW020000894">
    <property type="protein sequence ID" value="CAK9138495.1"/>
    <property type="molecule type" value="Genomic_DNA"/>
</dbReference>
<organism evidence="1 2">
    <name type="scientific">Ilex paraguariensis</name>
    <name type="common">yerba mate</name>
    <dbReference type="NCBI Taxonomy" id="185542"/>
    <lineage>
        <taxon>Eukaryota</taxon>
        <taxon>Viridiplantae</taxon>
        <taxon>Streptophyta</taxon>
        <taxon>Embryophyta</taxon>
        <taxon>Tracheophyta</taxon>
        <taxon>Spermatophyta</taxon>
        <taxon>Magnoliopsida</taxon>
        <taxon>eudicotyledons</taxon>
        <taxon>Gunneridae</taxon>
        <taxon>Pentapetalae</taxon>
        <taxon>asterids</taxon>
        <taxon>campanulids</taxon>
        <taxon>Aquifoliales</taxon>
        <taxon>Aquifoliaceae</taxon>
        <taxon>Ilex</taxon>
    </lineage>
</organism>
<name>A0ABC8R4L0_9AQUA</name>
<gene>
    <name evidence="1" type="ORF">ILEXP_LOCUS5843</name>
</gene>